<evidence type="ECO:0000256" key="1">
    <source>
        <dbReference type="ARBA" id="ARBA00008857"/>
    </source>
</evidence>
<keyword evidence="2" id="KW-0229">DNA integration</keyword>
<dbReference type="Proteomes" id="UP000021816">
    <property type="component" value="Unassembled WGS sequence"/>
</dbReference>
<evidence type="ECO:0000313" key="6">
    <source>
        <dbReference type="Proteomes" id="UP000021816"/>
    </source>
</evidence>
<evidence type="ECO:0000256" key="2">
    <source>
        <dbReference type="ARBA" id="ARBA00022908"/>
    </source>
</evidence>
<evidence type="ECO:0000259" key="4">
    <source>
        <dbReference type="Pfam" id="PF00589"/>
    </source>
</evidence>
<evidence type="ECO:0000256" key="3">
    <source>
        <dbReference type="ARBA" id="ARBA00023172"/>
    </source>
</evidence>
<accession>A0A011QVW7</accession>
<dbReference type="InterPro" id="IPR002104">
    <property type="entry name" value="Integrase_catalytic"/>
</dbReference>
<proteinExistence type="inferred from homology"/>
<keyword evidence="3" id="KW-0233">DNA recombination</keyword>
<evidence type="ECO:0000313" key="5">
    <source>
        <dbReference type="EMBL" id="EXI82984.1"/>
    </source>
</evidence>
<dbReference type="GO" id="GO:0006310">
    <property type="term" value="P:DNA recombination"/>
    <property type="evidence" value="ECO:0007669"/>
    <property type="project" value="UniProtKB-KW"/>
</dbReference>
<gene>
    <name evidence="5" type="primary">intA_1</name>
    <name evidence="5" type="ORF">AW10_00218</name>
</gene>
<dbReference type="GO" id="GO:0015074">
    <property type="term" value="P:DNA integration"/>
    <property type="evidence" value="ECO:0007669"/>
    <property type="project" value="UniProtKB-KW"/>
</dbReference>
<dbReference type="STRING" id="1454003.AW10_00218"/>
<dbReference type="InterPro" id="IPR011010">
    <property type="entry name" value="DNA_brk_join_enz"/>
</dbReference>
<comment type="caution">
    <text evidence="5">The sequence shown here is derived from an EMBL/GenBank/DDBJ whole genome shotgun (WGS) entry which is preliminary data.</text>
</comment>
<dbReference type="Gene3D" id="1.10.443.10">
    <property type="entry name" value="Intergrase catalytic core"/>
    <property type="match status" value="1"/>
</dbReference>
<dbReference type="AlphaFoldDB" id="A0A011QVW7"/>
<dbReference type="InterPro" id="IPR050808">
    <property type="entry name" value="Phage_Integrase"/>
</dbReference>
<sequence>MPHPALPYTDMPAFMVELRKQGGMDARAVEFAILTSARSGEVRGATWGEVKLDLALWVIPAGRMKAEKEHRVPLSSSAIALLRELPPLGDGDFPGAREGKPLSDMSLTAYSPLHNKMDESLR</sequence>
<dbReference type="Pfam" id="PF00589">
    <property type="entry name" value="Phage_integrase"/>
    <property type="match status" value="1"/>
</dbReference>
<organism evidence="5 6">
    <name type="scientific">Candidatus Accumulibacter appositus</name>
    <dbReference type="NCBI Taxonomy" id="1454003"/>
    <lineage>
        <taxon>Bacteria</taxon>
        <taxon>Pseudomonadati</taxon>
        <taxon>Pseudomonadota</taxon>
        <taxon>Betaproteobacteria</taxon>
        <taxon>Candidatus Accumulibacter</taxon>
    </lineage>
</organism>
<dbReference type="PANTHER" id="PTHR30629">
    <property type="entry name" value="PROPHAGE INTEGRASE"/>
    <property type="match status" value="1"/>
</dbReference>
<comment type="similarity">
    <text evidence="1">Belongs to the 'phage' integrase family.</text>
</comment>
<dbReference type="PATRIC" id="fig|1454003.3.peg.220"/>
<dbReference type="PANTHER" id="PTHR30629:SF2">
    <property type="entry name" value="PROPHAGE INTEGRASE INTS-RELATED"/>
    <property type="match status" value="1"/>
</dbReference>
<dbReference type="InterPro" id="IPR013762">
    <property type="entry name" value="Integrase-like_cat_sf"/>
</dbReference>
<reference evidence="5 6" key="1">
    <citation type="submission" date="2014-02" db="EMBL/GenBank/DDBJ databases">
        <title>Expanding our view of genomic diversity in Candidatus Accumulibacter clades.</title>
        <authorList>
            <person name="Skennerton C.T."/>
            <person name="Barr J.J."/>
            <person name="Slater F.R."/>
            <person name="Bond P.L."/>
            <person name="Tyson G.W."/>
        </authorList>
    </citation>
    <scope>NUCLEOTIDE SEQUENCE [LARGE SCALE GENOMIC DNA]</scope>
    <source>
        <strain evidence="6">BA-92</strain>
    </source>
</reference>
<feature type="domain" description="Tyr recombinase" evidence="4">
    <location>
        <begin position="13"/>
        <end position="85"/>
    </location>
</feature>
<dbReference type="GO" id="GO:0003677">
    <property type="term" value="F:DNA binding"/>
    <property type="evidence" value="ECO:0007669"/>
    <property type="project" value="InterPro"/>
</dbReference>
<protein>
    <submittedName>
        <fullName evidence="5">Prophage CP4-57 integrase</fullName>
    </submittedName>
</protein>
<dbReference type="EMBL" id="JEMX01000007">
    <property type="protein sequence ID" value="EXI82984.1"/>
    <property type="molecule type" value="Genomic_DNA"/>
</dbReference>
<dbReference type="SUPFAM" id="SSF56349">
    <property type="entry name" value="DNA breaking-rejoining enzymes"/>
    <property type="match status" value="1"/>
</dbReference>
<name>A0A011QVW7_9PROT</name>